<evidence type="ECO:0000259" key="5">
    <source>
        <dbReference type="PROSITE" id="PS51206"/>
    </source>
</evidence>
<evidence type="ECO:0000313" key="7">
    <source>
        <dbReference type="Proteomes" id="UP000306420"/>
    </source>
</evidence>
<dbReference type="EMBL" id="VBSP01000002">
    <property type="protein sequence ID" value="TLQ49378.1"/>
    <property type="molecule type" value="Genomic_DNA"/>
</dbReference>
<name>A0A5R9EM05_9LACT</name>
<dbReference type="PANTHER" id="PTHR35372:SF2">
    <property type="entry name" value="SF3 HELICASE DOMAIN-CONTAINING PROTEIN"/>
    <property type="match status" value="1"/>
</dbReference>
<comment type="caution">
    <text evidence="6">The sequence shown here is derived from an EMBL/GenBank/DDBJ whole genome shotgun (WGS) entry which is preliminary data.</text>
</comment>
<dbReference type="GO" id="GO:0005524">
    <property type="term" value="F:ATP binding"/>
    <property type="evidence" value="ECO:0007669"/>
    <property type="project" value="UniProtKB-KW"/>
</dbReference>
<dbReference type="SUPFAM" id="SSF52540">
    <property type="entry name" value="P-loop containing nucleoside triphosphate hydrolases"/>
    <property type="match status" value="1"/>
</dbReference>
<keyword evidence="3" id="KW-0347">Helicase</keyword>
<dbReference type="InterPro" id="IPR004968">
    <property type="entry name" value="DNA_primase/NTPase_C"/>
</dbReference>
<dbReference type="InterPro" id="IPR051620">
    <property type="entry name" value="ORF904-like_C"/>
</dbReference>
<dbReference type="GO" id="GO:0016787">
    <property type="term" value="F:hydrolase activity"/>
    <property type="evidence" value="ECO:0007669"/>
    <property type="project" value="UniProtKB-KW"/>
</dbReference>
<accession>A0A5R9EM05</accession>
<dbReference type="Pfam" id="PF19263">
    <property type="entry name" value="DUF5906"/>
    <property type="match status" value="1"/>
</dbReference>
<dbReference type="InterPro" id="IPR014015">
    <property type="entry name" value="Helicase_SF3_DNA-vir"/>
</dbReference>
<dbReference type="OrthoDB" id="9763644at2"/>
<dbReference type="SMART" id="SM00885">
    <property type="entry name" value="D5_N"/>
    <property type="match status" value="1"/>
</dbReference>
<dbReference type="InterPro" id="IPR045455">
    <property type="entry name" value="NrS-1_pol-like_helicase"/>
</dbReference>
<evidence type="ECO:0000313" key="6">
    <source>
        <dbReference type="EMBL" id="TLQ49378.1"/>
    </source>
</evidence>
<keyword evidence="1" id="KW-0547">Nucleotide-binding</keyword>
<sequence>MYKGYLKSKGKRAVESFKDTPENLVKYDTARRYDSFVGVLNEDYVMIDIDSIEESDLMLDIIEDLNLKCSVIETENGIHVYFKGYDLPTNKIDWWSPIGVQVTLKLGDKNTADPLKLDGEFRPWIIESDEHEPLPRWLYPMVKIDKERTNNPVDDIVKRNQELFNYILKLQSVGMSTEEIRETIRIINQYILDEPLDNDEITVILRDDAFKKQSFFKGNTFLHDKFAEYLIKEYHIIKIDDNLHIYEDGVYKAGEDQIERFMINEIPTLKQNQRREVLAYINLRAPNKQFSSTRYIVCENGIYDADTEKLLPHSPNIIVTNKIPVRYDESAYSESVDKILNNISVHDRDTRLLIEEMFGFTLLRRNEIGAFFILKGKGSNGKSTLLTMLRNMLGKDNISSLDIKEVNERFKTAELFGKLANIGDDISKAYIKDTSVLKKLVTGEPVPAEYKGKDPFTLYNYSKLIFSANDIPRFNDTSDGFRRRINIVPLRAKFSSKDKDYDPTIIDKLSQPDALEYMLQLAIDGMFRVIDNKSFTEVEFVKQELQKFDEENNPLIVFIQDTDALVGRPTKEVYAEYSSWCEENGFTALGHIVFTREINKLTGLETKQKRLENNKRGRVFVEEE</sequence>
<keyword evidence="2" id="KW-0378">Hydrolase</keyword>
<dbReference type="AlphaFoldDB" id="A0A5R9EM05"/>
<dbReference type="PANTHER" id="PTHR35372">
    <property type="entry name" value="ATP BINDING PROTEIN-RELATED"/>
    <property type="match status" value="1"/>
</dbReference>
<dbReference type="Pfam" id="PF03288">
    <property type="entry name" value="Pox_D5"/>
    <property type="match status" value="1"/>
</dbReference>
<dbReference type="GO" id="GO:0004386">
    <property type="term" value="F:helicase activity"/>
    <property type="evidence" value="ECO:0007669"/>
    <property type="project" value="UniProtKB-KW"/>
</dbReference>
<dbReference type="Pfam" id="PF08706">
    <property type="entry name" value="D5_N"/>
    <property type="match status" value="1"/>
</dbReference>
<dbReference type="InterPro" id="IPR006500">
    <property type="entry name" value="Helicase_put_C_phage/plasmid"/>
</dbReference>
<evidence type="ECO:0000256" key="4">
    <source>
        <dbReference type="ARBA" id="ARBA00022840"/>
    </source>
</evidence>
<dbReference type="NCBIfam" id="TIGR01613">
    <property type="entry name" value="primase_Cterm"/>
    <property type="match status" value="1"/>
</dbReference>
<evidence type="ECO:0000256" key="2">
    <source>
        <dbReference type="ARBA" id="ARBA00022801"/>
    </source>
</evidence>
<proteinExistence type="predicted"/>
<feature type="domain" description="SF3 helicase" evidence="5">
    <location>
        <begin position="349"/>
        <end position="503"/>
    </location>
</feature>
<evidence type="ECO:0000256" key="1">
    <source>
        <dbReference type="ARBA" id="ARBA00022741"/>
    </source>
</evidence>
<evidence type="ECO:0000256" key="3">
    <source>
        <dbReference type="ARBA" id="ARBA00022806"/>
    </source>
</evidence>
<dbReference type="InterPro" id="IPR027417">
    <property type="entry name" value="P-loop_NTPase"/>
</dbReference>
<dbReference type="InterPro" id="IPR014818">
    <property type="entry name" value="Phage/plasmid_primase_P4_C"/>
</dbReference>
<dbReference type="PROSITE" id="PS51206">
    <property type="entry name" value="SF3_HELICASE_1"/>
    <property type="match status" value="1"/>
</dbReference>
<organism evidence="6 7">
    <name type="scientific">Ruoffia tabacinasalis</name>
    <dbReference type="NCBI Taxonomy" id="87458"/>
    <lineage>
        <taxon>Bacteria</taxon>
        <taxon>Bacillati</taxon>
        <taxon>Bacillota</taxon>
        <taxon>Bacilli</taxon>
        <taxon>Lactobacillales</taxon>
        <taxon>Aerococcaceae</taxon>
        <taxon>Ruoffia</taxon>
    </lineage>
</organism>
<keyword evidence="4" id="KW-0067">ATP-binding</keyword>
<dbReference type="Gene3D" id="3.40.50.300">
    <property type="entry name" value="P-loop containing nucleotide triphosphate hydrolases"/>
    <property type="match status" value="1"/>
</dbReference>
<dbReference type="Proteomes" id="UP000306420">
    <property type="component" value="Unassembled WGS sequence"/>
</dbReference>
<protein>
    <submittedName>
        <fullName evidence="6">DNA primase</fullName>
    </submittedName>
</protein>
<gene>
    <name evidence="6" type="ORF">FEZ33_01260</name>
</gene>
<reference evidence="6 7" key="1">
    <citation type="submission" date="2019-05" db="EMBL/GenBank/DDBJ databases">
        <title>The metagenome of a microbial culture collection derived from dairy environment covers the genomic content of the human microbiome.</title>
        <authorList>
            <person name="Roder T."/>
            <person name="Wuthrich D."/>
            <person name="Sattari Z."/>
            <person name="Von Ah U."/>
            <person name="Bar C."/>
            <person name="Ronchi F."/>
            <person name="Macpherson A.J."/>
            <person name="Ganal-Vonarburg S.C."/>
            <person name="Bruggmann R."/>
            <person name="Vergeres G."/>
        </authorList>
    </citation>
    <scope>NUCLEOTIDE SEQUENCE [LARGE SCALE GENOMIC DNA]</scope>
    <source>
        <strain evidence="6 7">FAM 24227</strain>
    </source>
</reference>